<dbReference type="PANTHER" id="PTHR32481">
    <property type="entry name" value="AMINOPEPTIDASE"/>
    <property type="match status" value="1"/>
</dbReference>
<evidence type="ECO:0000313" key="10">
    <source>
        <dbReference type="Proteomes" id="UP000050544"/>
    </source>
</evidence>
<keyword evidence="10" id="KW-1185">Reference proteome</keyword>
<dbReference type="SUPFAM" id="SSF101821">
    <property type="entry name" value="Aminopeptidase/glucanase lid domain"/>
    <property type="match status" value="1"/>
</dbReference>
<dbReference type="STRING" id="869279.SE15_09765"/>
<dbReference type="Pfam" id="PF05343">
    <property type="entry name" value="Peptidase_M42"/>
    <property type="match status" value="1"/>
</dbReference>
<dbReference type="AlphaFoldDB" id="A0A0P6YJ79"/>
<evidence type="ECO:0000256" key="3">
    <source>
        <dbReference type="ARBA" id="ARBA00022670"/>
    </source>
</evidence>
<proteinExistence type="inferred from homology"/>
<dbReference type="OrthoDB" id="9772053at2"/>
<evidence type="ECO:0000256" key="6">
    <source>
        <dbReference type="PIRNR" id="PIRNR001123"/>
    </source>
</evidence>
<evidence type="ECO:0000256" key="5">
    <source>
        <dbReference type="ARBA" id="ARBA00022801"/>
    </source>
</evidence>
<evidence type="ECO:0000256" key="7">
    <source>
        <dbReference type="PIRSR" id="PIRSR001123-1"/>
    </source>
</evidence>
<dbReference type="GO" id="GO:0046872">
    <property type="term" value="F:metal ion binding"/>
    <property type="evidence" value="ECO:0007669"/>
    <property type="project" value="UniProtKB-UniRule"/>
</dbReference>
<accession>A0A0P6YJ79</accession>
<keyword evidence="2" id="KW-0031">Aminopeptidase</keyword>
<dbReference type="PANTHER" id="PTHR32481:SF0">
    <property type="entry name" value="AMINOPEPTIDASE YPDE-RELATED"/>
    <property type="match status" value="1"/>
</dbReference>
<gene>
    <name evidence="9" type="ORF">SE15_09765</name>
</gene>
<dbReference type="GO" id="GO:0006508">
    <property type="term" value="P:proteolysis"/>
    <property type="evidence" value="ECO:0007669"/>
    <property type="project" value="UniProtKB-KW"/>
</dbReference>
<comment type="similarity">
    <text evidence="1 6">Belongs to the peptidase M42 family.</text>
</comment>
<feature type="binding site" evidence="8">
    <location>
        <position position="317"/>
    </location>
    <ligand>
        <name>Zn(2+)</name>
        <dbReference type="ChEBI" id="CHEBI:29105"/>
        <label>2</label>
    </ligand>
</feature>
<keyword evidence="5" id="KW-0378">Hydrolase</keyword>
<feature type="binding site" evidence="8">
    <location>
        <position position="226"/>
    </location>
    <ligand>
        <name>Zn(2+)</name>
        <dbReference type="ChEBI" id="CHEBI:29105"/>
        <label>1</label>
    </ligand>
</feature>
<evidence type="ECO:0000256" key="1">
    <source>
        <dbReference type="ARBA" id="ARBA00006272"/>
    </source>
</evidence>
<evidence type="ECO:0000256" key="8">
    <source>
        <dbReference type="PIRSR" id="PIRSR001123-2"/>
    </source>
</evidence>
<dbReference type="InterPro" id="IPR051464">
    <property type="entry name" value="Peptidase_M42_aminopept"/>
</dbReference>
<keyword evidence="4 8" id="KW-0479">Metal-binding</keyword>
<organism evidence="9 10">
    <name type="scientific">Thermanaerothrix daxensis</name>
    <dbReference type="NCBI Taxonomy" id="869279"/>
    <lineage>
        <taxon>Bacteria</taxon>
        <taxon>Bacillati</taxon>
        <taxon>Chloroflexota</taxon>
        <taxon>Anaerolineae</taxon>
        <taxon>Anaerolineales</taxon>
        <taxon>Anaerolineaceae</taxon>
        <taxon>Thermanaerothrix</taxon>
    </lineage>
</organism>
<feature type="binding site" evidence="8">
    <location>
        <position position="174"/>
    </location>
    <ligand>
        <name>Zn(2+)</name>
        <dbReference type="ChEBI" id="CHEBI:29105"/>
        <label>1</label>
    </ligand>
</feature>
<feature type="binding site" evidence="8">
    <location>
        <position position="174"/>
    </location>
    <ligand>
        <name>Zn(2+)</name>
        <dbReference type="ChEBI" id="CHEBI:29105"/>
        <label>2</label>
    </ligand>
</feature>
<dbReference type="Proteomes" id="UP000050544">
    <property type="component" value="Unassembled WGS sequence"/>
</dbReference>
<dbReference type="Gene3D" id="2.40.30.40">
    <property type="entry name" value="Peptidase M42, domain 2"/>
    <property type="match status" value="1"/>
</dbReference>
<dbReference type="GO" id="GO:0004177">
    <property type="term" value="F:aminopeptidase activity"/>
    <property type="evidence" value="ECO:0007669"/>
    <property type="project" value="UniProtKB-UniRule"/>
</dbReference>
<comment type="cofactor">
    <cofactor evidence="8">
        <name>a divalent metal cation</name>
        <dbReference type="ChEBI" id="CHEBI:60240"/>
    </cofactor>
    <text evidence="8">Binds 2 divalent metal cations per subunit.</text>
</comment>
<dbReference type="PIRSF" id="PIRSF001123">
    <property type="entry name" value="PepA_GA"/>
    <property type="match status" value="1"/>
</dbReference>
<dbReference type="SUPFAM" id="SSF53187">
    <property type="entry name" value="Zn-dependent exopeptidases"/>
    <property type="match status" value="1"/>
</dbReference>
<dbReference type="RefSeq" id="WP_054521924.1">
    <property type="nucleotide sequence ID" value="NZ_LGKO01000005.1"/>
</dbReference>
<name>A0A0P6YJ79_9CHLR</name>
<reference evidence="9 10" key="1">
    <citation type="submission" date="2015-07" db="EMBL/GenBank/DDBJ databases">
        <title>Whole genome sequence of Thermanaerothrix daxensis DSM 23592.</title>
        <authorList>
            <person name="Hemp J."/>
            <person name="Ward L.M."/>
            <person name="Pace L.A."/>
            <person name="Fischer W.W."/>
        </authorList>
    </citation>
    <scope>NUCLEOTIDE SEQUENCE [LARGE SCALE GENOMIC DNA]</scope>
    <source>
        <strain evidence="9 10">GNS-1</strain>
    </source>
</reference>
<evidence type="ECO:0000256" key="4">
    <source>
        <dbReference type="ARBA" id="ARBA00022723"/>
    </source>
</evidence>
<dbReference type="EMBL" id="LGKO01000005">
    <property type="protein sequence ID" value="KPL82435.1"/>
    <property type="molecule type" value="Genomic_DNA"/>
</dbReference>
<feature type="active site" description="Proton acceptor" evidence="7">
    <location>
        <position position="203"/>
    </location>
</feature>
<evidence type="ECO:0000256" key="2">
    <source>
        <dbReference type="ARBA" id="ARBA00022438"/>
    </source>
</evidence>
<keyword evidence="3" id="KW-0645">Protease</keyword>
<dbReference type="InterPro" id="IPR008007">
    <property type="entry name" value="Peptidase_M42"/>
</dbReference>
<feature type="binding site" evidence="8">
    <location>
        <position position="204"/>
    </location>
    <ligand>
        <name>Zn(2+)</name>
        <dbReference type="ChEBI" id="CHEBI:29105"/>
        <label>2</label>
    </ligand>
</feature>
<protein>
    <submittedName>
        <fullName evidence="9">Uncharacterized protein</fullName>
    </submittedName>
</protein>
<dbReference type="InterPro" id="IPR023367">
    <property type="entry name" value="Peptidase_M42_dom2"/>
</dbReference>
<dbReference type="Gene3D" id="3.40.630.10">
    <property type="entry name" value="Zn peptidases"/>
    <property type="match status" value="1"/>
</dbReference>
<feature type="binding site" evidence="8">
    <location>
        <position position="69"/>
    </location>
    <ligand>
        <name>Zn(2+)</name>
        <dbReference type="ChEBI" id="CHEBI:29105"/>
        <label>1</label>
    </ligand>
</feature>
<evidence type="ECO:0000313" key="9">
    <source>
        <dbReference type="EMBL" id="KPL82435.1"/>
    </source>
</evidence>
<comment type="caution">
    <text evidence="9">The sequence shown here is derived from an EMBL/GenBank/DDBJ whole genome shotgun (WGS) entry which is preliminary data.</text>
</comment>
<sequence length="351" mass="37958">METQNLPLDLLERLSNACAVSGDESEVRKIVLEAVQPLADEVRVDALGNVLAIKHAQSQPSLRVMLAAHMDEVGLMIVDEEEGGLYKFEIVGGIDPRQLPGKPVWVGKDHLPGVIGARPIHLTTPDERKSAIATESLRIDLGPEGSKKAKPGDRAVFATPFKSVGPSLMGKALDDRLGVATLIELLRQAPPHLEFQAAFTVQEEIGLRGARVAAYALNPDLAFVLDATPAHDLPTWDGSENTAYNTRLGRGPAIYVADGTTLSDPRLVRFLLRVADEHHLPYQIRQPGGGGTDAGAIHRQRTGIPSVSVSVPIRHAHSAVSIARIEDWANTLHLMTQALHALTPEILNMER</sequence>